<accession>A0A5M9M3V3</accession>
<evidence type="ECO:0000313" key="2">
    <source>
        <dbReference type="EMBL" id="KAA8641381.1"/>
    </source>
</evidence>
<name>A0A5M9M3V3_9EURO</name>
<protein>
    <submittedName>
        <fullName evidence="2">Uncharacterized protein</fullName>
    </submittedName>
</protein>
<proteinExistence type="predicted"/>
<sequence>MSAPTLWRIPRSQVLRGDTDPIHTNHQRVDILYPKPSGDLRKMRQSDSRCPDELSFVDGDAWKPYMELVRPWPKPGILPFPLPQGQYSVIQSLRMNSRFKASTICILRELAPRPRANRQRLHRSFDSASAPECNDENKPVDMRWQVVQLPRSTLAYQGT</sequence>
<organism evidence="2 3">
    <name type="scientific">Aspergillus tanneri</name>
    <dbReference type="NCBI Taxonomy" id="1220188"/>
    <lineage>
        <taxon>Eukaryota</taxon>
        <taxon>Fungi</taxon>
        <taxon>Dikarya</taxon>
        <taxon>Ascomycota</taxon>
        <taxon>Pezizomycotina</taxon>
        <taxon>Eurotiomycetes</taxon>
        <taxon>Eurotiomycetidae</taxon>
        <taxon>Eurotiales</taxon>
        <taxon>Aspergillaceae</taxon>
        <taxon>Aspergillus</taxon>
        <taxon>Aspergillus subgen. Circumdati</taxon>
    </lineage>
</organism>
<comment type="caution">
    <text evidence="2">The sequence shown here is derived from an EMBL/GenBank/DDBJ whole genome shotgun (WGS) entry which is preliminary data.</text>
</comment>
<dbReference type="EMBL" id="QUQM01000013">
    <property type="protein sequence ID" value="KAA8641381.1"/>
    <property type="molecule type" value="Genomic_DNA"/>
</dbReference>
<gene>
    <name evidence="2" type="ORF">ATNIH1004_001983</name>
</gene>
<feature type="region of interest" description="Disordered" evidence="1">
    <location>
        <begin position="117"/>
        <end position="137"/>
    </location>
</feature>
<dbReference type="AlphaFoldDB" id="A0A5M9M3V3"/>
<evidence type="ECO:0000313" key="3">
    <source>
        <dbReference type="Proteomes" id="UP000324241"/>
    </source>
</evidence>
<dbReference type="GeneID" id="54324685"/>
<dbReference type="RefSeq" id="XP_033420743.1">
    <property type="nucleotide sequence ID" value="XM_033566678.1"/>
</dbReference>
<evidence type="ECO:0000256" key="1">
    <source>
        <dbReference type="SAM" id="MobiDB-lite"/>
    </source>
</evidence>
<reference evidence="2 3" key="1">
    <citation type="submission" date="2019-08" db="EMBL/GenBank/DDBJ databases">
        <title>The genome sequence of a newly discovered highly antifungal drug resistant Aspergillus species, Aspergillus tanneri NIH 1004.</title>
        <authorList>
            <person name="Mounaud S."/>
            <person name="Singh I."/>
            <person name="Joardar V."/>
            <person name="Pakala S."/>
            <person name="Pakala S."/>
            <person name="Venepally P."/>
            <person name="Chung J.K."/>
            <person name="Losada L."/>
            <person name="Nierman W.C."/>
        </authorList>
    </citation>
    <scope>NUCLEOTIDE SEQUENCE [LARGE SCALE GENOMIC DNA]</scope>
    <source>
        <strain evidence="2 3">NIH1004</strain>
    </source>
</reference>
<dbReference type="Proteomes" id="UP000324241">
    <property type="component" value="Unassembled WGS sequence"/>
</dbReference>